<comment type="caution">
    <text evidence="1">The sequence shown here is derived from an EMBL/GenBank/DDBJ whole genome shotgun (WGS) entry which is preliminary data.</text>
</comment>
<dbReference type="RefSeq" id="WP_265896537.1">
    <property type="nucleotide sequence ID" value="NZ_JAPIVE010000003.1"/>
</dbReference>
<sequence length="125" mass="14475">MNLSEPGCFSDELMAFVITCLFCGAISRDELNIWCAENLALNNVAVFLYELMDFHDEIFKIYKVIGYVPYWEHTEDDEHALYGISVRRGFEPYDMPLTREEALACLEASPNIERLFGQVFSFIKL</sequence>
<dbReference type="AlphaFoldDB" id="A0AA42CUZ3"/>
<accession>A0AA42CUZ3</accession>
<organism evidence="1 2">
    <name type="scientific">Larsenimonas rhizosphaerae</name>
    <dbReference type="NCBI Taxonomy" id="2944682"/>
    <lineage>
        <taxon>Bacteria</taxon>
        <taxon>Pseudomonadati</taxon>
        <taxon>Pseudomonadota</taxon>
        <taxon>Gammaproteobacteria</taxon>
        <taxon>Oceanospirillales</taxon>
        <taxon>Halomonadaceae</taxon>
        <taxon>Larsenimonas</taxon>
    </lineage>
</organism>
<evidence type="ECO:0000313" key="1">
    <source>
        <dbReference type="EMBL" id="MCX2524899.1"/>
    </source>
</evidence>
<gene>
    <name evidence="1" type="ORF">OQ287_11665</name>
</gene>
<dbReference type="Proteomes" id="UP001165678">
    <property type="component" value="Unassembled WGS sequence"/>
</dbReference>
<evidence type="ECO:0000313" key="2">
    <source>
        <dbReference type="Proteomes" id="UP001165678"/>
    </source>
</evidence>
<protein>
    <submittedName>
        <fullName evidence="1">Uncharacterized protein</fullName>
    </submittedName>
</protein>
<proteinExistence type="predicted"/>
<reference evidence="1" key="1">
    <citation type="submission" date="2022-11" db="EMBL/GenBank/DDBJ databases">
        <title>Larsenimonas rhizosphaerae sp. nov., isolated from a tidal mudflat.</title>
        <authorList>
            <person name="Lee S.D."/>
            <person name="Kim I.S."/>
        </authorList>
    </citation>
    <scope>NUCLEOTIDE SEQUENCE</scope>
    <source>
        <strain evidence="1">GH2-1</strain>
    </source>
</reference>
<dbReference type="EMBL" id="JAPIVE010000003">
    <property type="protein sequence ID" value="MCX2524899.1"/>
    <property type="molecule type" value="Genomic_DNA"/>
</dbReference>
<name>A0AA42CUZ3_9GAMM</name>
<keyword evidence="2" id="KW-1185">Reference proteome</keyword>